<dbReference type="EMBL" id="JAHHUM010002063">
    <property type="protein sequence ID" value="KAK5606559.1"/>
    <property type="molecule type" value="Genomic_DNA"/>
</dbReference>
<proteinExistence type="predicted"/>
<sequence length="270" mass="30091">MSHSVTTQPMKLGKEQYTSLCSSNLYRHAPVPYRSASRDERSSSPKLSGALVDQQQLQFHETGLTPTTETRLLWTEKRYSRVATMHHHHRLAAVCSCPQPREKAHTAPQVRSRLPALNTWLTRHVRNRPNSSTPHSTSLSGSSSRGAPLRTHSRCSSNKQEKRRREATKKKNKDWVTKSDNTECGLFQCLMTGRCEEKPTYSHRCCALGSPESDCGDWASFGGSPLEEIPLTVLRHLVEAAQSGLPANSASAVESSLLREQSEPQGFVKT</sequence>
<feature type="region of interest" description="Disordered" evidence="1">
    <location>
        <begin position="245"/>
        <end position="270"/>
    </location>
</feature>
<keyword evidence="3" id="KW-1185">Reference proteome</keyword>
<reference evidence="2 3" key="1">
    <citation type="submission" date="2021-06" db="EMBL/GenBank/DDBJ databases">
        <authorList>
            <person name="Palmer J.M."/>
        </authorList>
    </citation>
    <scope>NUCLEOTIDE SEQUENCE [LARGE SCALE GENOMIC DNA]</scope>
    <source>
        <strain evidence="2 3">MEX-2019</strain>
        <tissue evidence="2">Muscle</tissue>
    </source>
</reference>
<evidence type="ECO:0000313" key="3">
    <source>
        <dbReference type="Proteomes" id="UP001311232"/>
    </source>
</evidence>
<organism evidence="2 3">
    <name type="scientific">Crenichthys baileyi</name>
    <name type="common">White River springfish</name>
    <dbReference type="NCBI Taxonomy" id="28760"/>
    <lineage>
        <taxon>Eukaryota</taxon>
        <taxon>Metazoa</taxon>
        <taxon>Chordata</taxon>
        <taxon>Craniata</taxon>
        <taxon>Vertebrata</taxon>
        <taxon>Euteleostomi</taxon>
        <taxon>Actinopterygii</taxon>
        <taxon>Neopterygii</taxon>
        <taxon>Teleostei</taxon>
        <taxon>Neoteleostei</taxon>
        <taxon>Acanthomorphata</taxon>
        <taxon>Ovalentaria</taxon>
        <taxon>Atherinomorphae</taxon>
        <taxon>Cyprinodontiformes</taxon>
        <taxon>Goodeidae</taxon>
        <taxon>Crenichthys</taxon>
    </lineage>
</organism>
<evidence type="ECO:0000313" key="2">
    <source>
        <dbReference type="EMBL" id="KAK5606559.1"/>
    </source>
</evidence>
<name>A0AAV9RCC2_9TELE</name>
<dbReference type="AlphaFoldDB" id="A0AAV9RCC2"/>
<feature type="compositionally biased region" description="Low complexity" evidence="1">
    <location>
        <begin position="131"/>
        <end position="150"/>
    </location>
</feature>
<gene>
    <name evidence="2" type="ORF">CRENBAI_018859</name>
</gene>
<protein>
    <submittedName>
        <fullName evidence="2">Uncharacterized protein</fullName>
    </submittedName>
</protein>
<comment type="caution">
    <text evidence="2">The sequence shown here is derived from an EMBL/GenBank/DDBJ whole genome shotgun (WGS) entry which is preliminary data.</text>
</comment>
<dbReference type="Proteomes" id="UP001311232">
    <property type="component" value="Unassembled WGS sequence"/>
</dbReference>
<accession>A0AAV9RCC2</accession>
<feature type="compositionally biased region" description="Polar residues" evidence="1">
    <location>
        <begin position="245"/>
        <end position="254"/>
    </location>
</feature>
<evidence type="ECO:0000256" key="1">
    <source>
        <dbReference type="SAM" id="MobiDB-lite"/>
    </source>
</evidence>
<feature type="region of interest" description="Disordered" evidence="1">
    <location>
        <begin position="99"/>
        <end position="175"/>
    </location>
</feature>